<proteinExistence type="predicted"/>
<evidence type="ECO:0000256" key="2">
    <source>
        <dbReference type="SAM" id="MobiDB-lite"/>
    </source>
</evidence>
<dbReference type="PANTHER" id="PTHR31836:SF29">
    <property type="entry name" value="RLPA-LIKE PROTEIN DOUBLE-PSI BETA-BARREL DOMAIN-CONTAINING PROTEIN"/>
    <property type="match status" value="1"/>
</dbReference>
<dbReference type="AlphaFoldDB" id="A0A5B0LJX2"/>
<feature type="domain" description="RlpA-like protein double-psi beta-barrel" evidence="4">
    <location>
        <begin position="212"/>
        <end position="304"/>
    </location>
</feature>
<feature type="signal peptide" evidence="3">
    <location>
        <begin position="1"/>
        <end position="22"/>
    </location>
</feature>
<protein>
    <recommendedName>
        <fullName evidence="4">RlpA-like protein double-psi beta-barrel domain-containing protein</fullName>
    </recommendedName>
</protein>
<dbReference type="Proteomes" id="UP000325313">
    <property type="component" value="Unassembled WGS sequence"/>
</dbReference>
<feature type="chain" id="PRO_5022910474" description="RlpA-like protein double-psi beta-barrel domain-containing protein" evidence="3">
    <location>
        <begin position="23"/>
        <end position="311"/>
    </location>
</feature>
<feature type="region of interest" description="Disordered" evidence="2">
    <location>
        <begin position="51"/>
        <end position="215"/>
    </location>
</feature>
<feature type="compositionally biased region" description="Low complexity" evidence="2">
    <location>
        <begin position="183"/>
        <end position="197"/>
    </location>
</feature>
<dbReference type="InterPro" id="IPR051477">
    <property type="entry name" value="Expansin_CellWall"/>
</dbReference>
<accession>A0A5B0LJX2</accession>
<feature type="compositionally biased region" description="Basic and acidic residues" evidence="2">
    <location>
        <begin position="51"/>
        <end position="69"/>
    </location>
</feature>
<dbReference type="EMBL" id="VDEP01000512">
    <property type="protein sequence ID" value="KAA1065157.1"/>
    <property type="molecule type" value="Genomic_DNA"/>
</dbReference>
<gene>
    <name evidence="5" type="ORF">PGTUg99_011171</name>
</gene>
<keyword evidence="1 3" id="KW-0732">Signal</keyword>
<evidence type="ECO:0000256" key="1">
    <source>
        <dbReference type="ARBA" id="ARBA00022729"/>
    </source>
</evidence>
<feature type="compositionally biased region" description="Low complexity" evidence="2">
    <location>
        <begin position="124"/>
        <end position="137"/>
    </location>
</feature>
<dbReference type="CDD" id="cd22191">
    <property type="entry name" value="DPBB_RlpA_EXP_N-like"/>
    <property type="match status" value="1"/>
</dbReference>
<organism evidence="5 6">
    <name type="scientific">Puccinia graminis f. sp. tritici</name>
    <dbReference type="NCBI Taxonomy" id="56615"/>
    <lineage>
        <taxon>Eukaryota</taxon>
        <taxon>Fungi</taxon>
        <taxon>Dikarya</taxon>
        <taxon>Basidiomycota</taxon>
        <taxon>Pucciniomycotina</taxon>
        <taxon>Pucciniomycetes</taxon>
        <taxon>Pucciniales</taxon>
        <taxon>Pucciniaceae</taxon>
        <taxon>Puccinia</taxon>
    </lineage>
</organism>
<feature type="compositionally biased region" description="Polar residues" evidence="2">
    <location>
        <begin position="154"/>
        <end position="166"/>
    </location>
</feature>
<evidence type="ECO:0000313" key="5">
    <source>
        <dbReference type="EMBL" id="KAA1065157.1"/>
    </source>
</evidence>
<dbReference type="Pfam" id="PF03330">
    <property type="entry name" value="DPBB_1"/>
    <property type="match status" value="1"/>
</dbReference>
<evidence type="ECO:0000256" key="3">
    <source>
        <dbReference type="SAM" id="SignalP"/>
    </source>
</evidence>
<dbReference type="InterPro" id="IPR036908">
    <property type="entry name" value="RlpA-like_sf"/>
</dbReference>
<comment type="caution">
    <text evidence="5">The sequence shown here is derived from an EMBL/GenBank/DDBJ whole genome shotgun (WGS) entry which is preliminary data.</text>
</comment>
<sequence length="311" mass="33188">MKSSTITLAVTLVLSSSSSVSGMPYYLDSLPDASLSARAPAYLIKRSLFDGESPDHYNALLKRENEKKKSSYSSSKNDQTGDNGDEEEEDDDDDDCDDSSDDEVQDPTNQYYKIGRNATGARAPSSSSPSNSYKSPSGHPSALVNPTAEKKPSNTKFEISKQSSKPSVAPFKAEKHVSHKESSSSQSYSFSSSHVHYGGSGGETEGSGSSYHGKATFYSQDGNPGACGQTHQDTDFIVAIQSQMYGGGKFCGKTVIVTRKSTGQSIKCIAADECPGCPTGQSLDLSQAAFNALGQPQEGVFEIEWKLAEDN</sequence>
<dbReference type="SUPFAM" id="SSF50685">
    <property type="entry name" value="Barwin-like endoglucanases"/>
    <property type="match status" value="1"/>
</dbReference>
<evidence type="ECO:0000259" key="4">
    <source>
        <dbReference type="Pfam" id="PF03330"/>
    </source>
</evidence>
<feature type="compositionally biased region" description="Acidic residues" evidence="2">
    <location>
        <begin position="83"/>
        <end position="105"/>
    </location>
</feature>
<evidence type="ECO:0000313" key="6">
    <source>
        <dbReference type="Proteomes" id="UP000325313"/>
    </source>
</evidence>
<reference evidence="5 6" key="1">
    <citation type="submission" date="2019-05" db="EMBL/GenBank/DDBJ databases">
        <title>Emergence of the Ug99 lineage of the wheat stem rust pathogen through somatic hybridization.</title>
        <authorList>
            <person name="Li F."/>
            <person name="Upadhyaya N.M."/>
            <person name="Sperschneider J."/>
            <person name="Matny O."/>
            <person name="Nguyen-Phuc H."/>
            <person name="Mago R."/>
            <person name="Raley C."/>
            <person name="Miller M.E."/>
            <person name="Silverstein K.A.T."/>
            <person name="Henningsen E."/>
            <person name="Hirsch C.D."/>
            <person name="Visser B."/>
            <person name="Pretorius Z.A."/>
            <person name="Steffenson B.J."/>
            <person name="Schwessinger B."/>
            <person name="Dodds P.N."/>
            <person name="Figueroa M."/>
        </authorList>
    </citation>
    <scope>NUCLEOTIDE SEQUENCE [LARGE SCALE GENOMIC DNA]</scope>
    <source>
        <strain evidence="5 6">Ug99</strain>
    </source>
</reference>
<name>A0A5B0LJX2_PUCGR</name>
<dbReference type="Gene3D" id="2.40.40.10">
    <property type="entry name" value="RlpA-like domain"/>
    <property type="match status" value="1"/>
</dbReference>
<feature type="compositionally biased region" description="Basic and acidic residues" evidence="2">
    <location>
        <begin position="172"/>
        <end position="182"/>
    </location>
</feature>
<dbReference type="PANTHER" id="PTHR31836">
    <property type="match status" value="1"/>
</dbReference>
<dbReference type="InterPro" id="IPR009009">
    <property type="entry name" value="RlpA-like_DPBB"/>
</dbReference>